<evidence type="ECO:0000256" key="1">
    <source>
        <dbReference type="SAM" id="Phobius"/>
    </source>
</evidence>
<name>M1WYZ1_9NOST</name>
<dbReference type="AlphaFoldDB" id="M1WYZ1"/>
<dbReference type="EMBL" id="CAIY01000011">
    <property type="protein sequence ID" value="CCH66338.1"/>
    <property type="molecule type" value="Genomic_DNA"/>
</dbReference>
<reference evidence="3" key="2">
    <citation type="submission" date="2016-01" db="EMBL/GenBank/DDBJ databases">
        <title>Diatom-associated endosymboitic cyanobacterium lacks core nitrogen metabolism enzymes.</title>
        <authorList>
            <person name="Hilton J.A."/>
            <person name="Foster R.A."/>
            <person name="Tripp H.J."/>
            <person name="Carter B.J."/>
            <person name="Zehr J.P."/>
            <person name="Villareal T.A."/>
        </authorList>
    </citation>
    <scope>NUCLEOTIDE SEQUENCE [LARGE SCALE GENOMIC DNA]</scope>
    <source>
        <strain evidence="3">HH01</strain>
    </source>
</reference>
<dbReference type="STRING" id="1165094.RINTHH_1830"/>
<comment type="caution">
    <text evidence="2">The sequence shown here is derived from an EMBL/GenBank/DDBJ whole genome shotgun (WGS) entry which is preliminary data.</text>
</comment>
<dbReference type="RefSeq" id="WP_008231711.1">
    <property type="nucleotide sequence ID" value="NZ_CAIY01000011.1"/>
</dbReference>
<accession>M1WYZ1</accession>
<keyword evidence="1" id="KW-0472">Membrane</keyword>
<evidence type="ECO:0000313" key="2">
    <source>
        <dbReference type="EMBL" id="CCH66338.1"/>
    </source>
</evidence>
<keyword evidence="3" id="KW-1185">Reference proteome</keyword>
<reference evidence="2 3" key="1">
    <citation type="submission" date="2012-05" db="EMBL/GenBank/DDBJ databases">
        <authorList>
            <person name="Hilton J."/>
        </authorList>
    </citation>
    <scope>NUCLEOTIDE SEQUENCE [LARGE SCALE GENOMIC DNA]</scope>
    <source>
        <strain evidence="2 3">HH01</strain>
    </source>
</reference>
<gene>
    <name evidence="2" type="ORF">RINTHH_1830</name>
</gene>
<keyword evidence="1" id="KW-0812">Transmembrane</keyword>
<sequence length="180" mass="19980">MSVSTADAHKVQVKDNIGAILHIEPNDMPRAGESSQAWFALTRKGGKAISLEEYYYQLVVYAEPYVLGDIPVLKLGKTAITADRYRQGVIGATLNFPSPGRYQLELNGTPVSKQHIQPFNLKFKVTVVVGSSNTRLNQPIFNIWNSASINFAFPLMVIILVIIGLLCCHILRKVKNKINL</sequence>
<evidence type="ECO:0000313" key="3">
    <source>
        <dbReference type="Proteomes" id="UP000053051"/>
    </source>
</evidence>
<dbReference type="Proteomes" id="UP000053051">
    <property type="component" value="Unassembled WGS sequence"/>
</dbReference>
<keyword evidence="1" id="KW-1133">Transmembrane helix</keyword>
<organism evidence="2 3">
    <name type="scientific">Richelia intracellularis HH01</name>
    <dbReference type="NCBI Taxonomy" id="1165094"/>
    <lineage>
        <taxon>Bacteria</taxon>
        <taxon>Bacillati</taxon>
        <taxon>Cyanobacteriota</taxon>
        <taxon>Cyanophyceae</taxon>
        <taxon>Nostocales</taxon>
        <taxon>Nostocaceae</taxon>
        <taxon>Richelia</taxon>
    </lineage>
</organism>
<dbReference type="OrthoDB" id="509850at2"/>
<protein>
    <submittedName>
        <fullName evidence="2">Uncharacterized protein</fullName>
    </submittedName>
</protein>
<proteinExistence type="predicted"/>
<feature type="transmembrane region" description="Helical" evidence="1">
    <location>
        <begin position="151"/>
        <end position="171"/>
    </location>
</feature>